<evidence type="ECO:0000313" key="3">
    <source>
        <dbReference type="Proteomes" id="UP000008281"/>
    </source>
</evidence>
<protein>
    <submittedName>
        <fullName evidence="1">Uncharacterized protein</fullName>
    </submittedName>
</protein>
<evidence type="ECO:0000313" key="2">
    <source>
        <dbReference type="EMBL" id="KAF1752926.1"/>
    </source>
</evidence>
<dbReference type="HOGENOM" id="CLU_131704_0_0_1"/>
<accession>E3LL15</accession>
<reference evidence="2 4" key="2">
    <citation type="submission" date="2019-12" db="EMBL/GenBank/DDBJ databases">
        <title>Chromosome-level assembly of the Caenorhabditis remanei genome.</title>
        <authorList>
            <person name="Teterina A.A."/>
            <person name="Willis J.H."/>
            <person name="Phillips P.C."/>
        </authorList>
    </citation>
    <scope>NUCLEOTIDE SEQUENCE [LARGE SCALE GENOMIC DNA]</scope>
    <source>
        <strain evidence="2 4">PX506</strain>
        <tissue evidence="2">Whole organism</tissue>
    </source>
</reference>
<dbReference type="OrthoDB" id="41532at2759"/>
<gene>
    <name evidence="1" type="ORF">CRE_18999</name>
    <name evidence="2" type="ORF">GCK72_019481</name>
</gene>
<evidence type="ECO:0000313" key="4">
    <source>
        <dbReference type="Proteomes" id="UP000483820"/>
    </source>
</evidence>
<dbReference type="Proteomes" id="UP000008281">
    <property type="component" value="Unassembled WGS sequence"/>
</dbReference>
<dbReference type="Proteomes" id="UP000483820">
    <property type="component" value="Chromosome V"/>
</dbReference>
<dbReference type="FunCoup" id="E3LL15">
    <property type="interactions" value="6"/>
</dbReference>
<dbReference type="EMBL" id="DS268410">
    <property type="protein sequence ID" value="EFP00174.1"/>
    <property type="molecule type" value="Genomic_DNA"/>
</dbReference>
<dbReference type="Gene3D" id="3.40.630.30">
    <property type="match status" value="1"/>
</dbReference>
<dbReference type="GO" id="GO:0008080">
    <property type="term" value="F:N-acetyltransferase activity"/>
    <property type="evidence" value="ECO:0007669"/>
    <property type="project" value="TreeGrafter"/>
</dbReference>
<proteinExistence type="predicted"/>
<organism evidence="3">
    <name type="scientific">Caenorhabditis remanei</name>
    <name type="common">Caenorhabditis vulgaris</name>
    <dbReference type="NCBI Taxonomy" id="31234"/>
    <lineage>
        <taxon>Eukaryota</taxon>
        <taxon>Metazoa</taxon>
        <taxon>Ecdysozoa</taxon>
        <taxon>Nematoda</taxon>
        <taxon>Chromadorea</taxon>
        <taxon>Rhabditida</taxon>
        <taxon>Rhabditina</taxon>
        <taxon>Rhabditomorpha</taxon>
        <taxon>Rhabditoidea</taxon>
        <taxon>Rhabditidae</taxon>
        <taxon>Peloderinae</taxon>
        <taxon>Caenorhabditis</taxon>
    </lineage>
</organism>
<dbReference type="InParanoid" id="E3LL15"/>
<evidence type="ECO:0000313" key="1">
    <source>
        <dbReference type="EMBL" id="EFP00174.1"/>
    </source>
</evidence>
<dbReference type="RefSeq" id="XP_003115686.1">
    <property type="nucleotide sequence ID" value="XM_003115638.1"/>
</dbReference>
<dbReference type="eggNOG" id="ENOG502SFIM">
    <property type="taxonomic scope" value="Eukaryota"/>
</dbReference>
<keyword evidence="3" id="KW-1185">Reference proteome</keyword>
<reference evidence="1" key="1">
    <citation type="submission" date="2007-07" db="EMBL/GenBank/DDBJ databases">
        <title>PCAP assembly of the Caenorhabditis remanei genome.</title>
        <authorList>
            <consortium name="The Caenorhabditis remanei Sequencing Consortium"/>
            <person name="Wilson R.K."/>
        </authorList>
    </citation>
    <scope>NUCLEOTIDE SEQUENCE [LARGE SCALE GENOMIC DNA]</scope>
    <source>
        <strain evidence="1">PB4641</strain>
    </source>
</reference>
<dbReference type="OMA" id="HAKFFEL"/>
<dbReference type="KEGG" id="crq:GCK72_019481"/>
<dbReference type="GeneID" id="9839379"/>
<dbReference type="PANTHER" id="PTHR20905:SF30">
    <property type="entry name" value="N-ACETYLTRANSFERASE DOMAIN-CONTAINING PROTEIN"/>
    <property type="match status" value="1"/>
</dbReference>
<dbReference type="PANTHER" id="PTHR20905">
    <property type="entry name" value="N-ACETYLTRANSFERASE-RELATED"/>
    <property type="match status" value="1"/>
</dbReference>
<name>E3LL15_CAERE</name>
<dbReference type="AlphaFoldDB" id="E3LL15"/>
<dbReference type="EMBL" id="WUAV01000005">
    <property type="protein sequence ID" value="KAF1752926.1"/>
    <property type="molecule type" value="Genomic_DNA"/>
</dbReference>
<dbReference type="CTD" id="9839379"/>
<dbReference type="STRING" id="31234.E3LL15"/>
<sequence length="174" mass="20011">MTEETYEFITLTNENASELSEFLMSHFLLEEPLNRASGMTRQNFQPFVDKLFERTLNIPFSFALVEKESRKIAACAMSSLWKNEKNDHEGAGDSGNHGDEFTFGNEEKKEIGAIGKILTELHAKFFQLRPDIVQVLHLYVSNSSRFAISVIKFEFVIKHRSSNLVKYKITEYCS</sequence>